<dbReference type="EMBL" id="MU267647">
    <property type="protein sequence ID" value="KAH7912637.1"/>
    <property type="molecule type" value="Genomic_DNA"/>
</dbReference>
<proteinExistence type="predicted"/>
<reference evidence="1" key="1">
    <citation type="journal article" date="2021" name="New Phytol.">
        <title>Evolutionary innovations through gain and loss of genes in the ectomycorrhizal Boletales.</title>
        <authorList>
            <person name="Wu G."/>
            <person name="Miyauchi S."/>
            <person name="Morin E."/>
            <person name="Kuo A."/>
            <person name="Drula E."/>
            <person name="Varga T."/>
            <person name="Kohler A."/>
            <person name="Feng B."/>
            <person name="Cao Y."/>
            <person name="Lipzen A."/>
            <person name="Daum C."/>
            <person name="Hundley H."/>
            <person name="Pangilinan J."/>
            <person name="Johnson J."/>
            <person name="Barry K."/>
            <person name="LaButti K."/>
            <person name="Ng V."/>
            <person name="Ahrendt S."/>
            <person name="Min B."/>
            <person name="Choi I.G."/>
            <person name="Park H."/>
            <person name="Plett J.M."/>
            <person name="Magnuson J."/>
            <person name="Spatafora J.W."/>
            <person name="Nagy L.G."/>
            <person name="Henrissat B."/>
            <person name="Grigoriev I.V."/>
            <person name="Yang Z.L."/>
            <person name="Xu J."/>
            <person name="Martin F.M."/>
        </authorList>
    </citation>
    <scope>NUCLEOTIDE SEQUENCE</scope>
    <source>
        <strain evidence="1">ATCC 28755</strain>
    </source>
</reference>
<comment type="caution">
    <text evidence="1">The sequence shown here is derived from an EMBL/GenBank/DDBJ whole genome shotgun (WGS) entry which is preliminary data.</text>
</comment>
<evidence type="ECO:0000313" key="2">
    <source>
        <dbReference type="Proteomes" id="UP000790377"/>
    </source>
</evidence>
<protein>
    <submittedName>
        <fullName evidence="1">Hydrophobin</fullName>
    </submittedName>
</protein>
<dbReference type="Proteomes" id="UP000790377">
    <property type="component" value="Unassembled WGS sequence"/>
</dbReference>
<sequence length="113" mass="11057">MFTRTFAVLAVAGLALASGPNRLARDGSSQCNTGGIQCCNQTQTSQQAQASGLLGLLGLNLGDIGAGIAAGCSPISAVGLGSGCQANQEPVCCTGNTFNGLINIGCSPVNVGL</sequence>
<name>A0ACB8AHB0_9AGAM</name>
<gene>
    <name evidence="1" type="ORF">BJ138DRAFT_1004006</name>
</gene>
<evidence type="ECO:0000313" key="1">
    <source>
        <dbReference type="EMBL" id="KAH7912637.1"/>
    </source>
</evidence>
<accession>A0ACB8AHB0</accession>
<organism evidence="1 2">
    <name type="scientific">Hygrophoropsis aurantiaca</name>
    <dbReference type="NCBI Taxonomy" id="72124"/>
    <lineage>
        <taxon>Eukaryota</taxon>
        <taxon>Fungi</taxon>
        <taxon>Dikarya</taxon>
        <taxon>Basidiomycota</taxon>
        <taxon>Agaricomycotina</taxon>
        <taxon>Agaricomycetes</taxon>
        <taxon>Agaricomycetidae</taxon>
        <taxon>Boletales</taxon>
        <taxon>Coniophorineae</taxon>
        <taxon>Hygrophoropsidaceae</taxon>
        <taxon>Hygrophoropsis</taxon>
    </lineage>
</organism>
<keyword evidence="2" id="KW-1185">Reference proteome</keyword>